<dbReference type="AlphaFoldDB" id="A0A919PMK4"/>
<protein>
    <submittedName>
        <fullName evidence="1">Uncharacterized protein</fullName>
    </submittedName>
</protein>
<sequence>MGRPAGWMQALTGRSAMRSPGAPALRRDKGMRKGGVVRLRVEPGAAHFGAVAILPARLDWLANWS</sequence>
<organism evidence="1 2">
    <name type="scientific">Dactylosporangium siamense</name>
    <dbReference type="NCBI Taxonomy" id="685454"/>
    <lineage>
        <taxon>Bacteria</taxon>
        <taxon>Bacillati</taxon>
        <taxon>Actinomycetota</taxon>
        <taxon>Actinomycetes</taxon>
        <taxon>Micromonosporales</taxon>
        <taxon>Micromonosporaceae</taxon>
        <taxon>Dactylosporangium</taxon>
    </lineage>
</organism>
<name>A0A919PMK4_9ACTN</name>
<proteinExistence type="predicted"/>
<gene>
    <name evidence="1" type="ORF">Dsi01nite_032110</name>
</gene>
<comment type="caution">
    <text evidence="1">The sequence shown here is derived from an EMBL/GenBank/DDBJ whole genome shotgun (WGS) entry which is preliminary data.</text>
</comment>
<keyword evidence="2" id="KW-1185">Reference proteome</keyword>
<dbReference type="EMBL" id="BONQ01000050">
    <property type="protein sequence ID" value="GIG45170.1"/>
    <property type="molecule type" value="Genomic_DNA"/>
</dbReference>
<evidence type="ECO:0000313" key="1">
    <source>
        <dbReference type="EMBL" id="GIG45170.1"/>
    </source>
</evidence>
<dbReference type="Proteomes" id="UP000660611">
    <property type="component" value="Unassembled WGS sequence"/>
</dbReference>
<reference evidence="1" key="1">
    <citation type="submission" date="2021-01" db="EMBL/GenBank/DDBJ databases">
        <title>Whole genome shotgun sequence of Dactylosporangium siamense NBRC 106093.</title>
        <authorList>
            <person name="Komaki H."/>
            <person name="Tamura T."/>
        </authorList>
    </citation>
    <scope>NUCLEOTIDE SEQUENCE</scope>
    <source>
        <strain evidence="1">NBRC 106093</strain>
    </source>
</reference>
<accession>A0A919PMK4</accession>
<evidence type="ECO:0000313" key="2">
    <source>
        <dbReference type="Proteomes" id="UP000660611"/>
    </source>
</evidence>